<evidence type="ECO:0008006" key="7">
    <source>
        <dbReference type="Google" id="ProtNLM"/>
    </source>
</evidence>
<sequence length="976" mass="108562">MKLSQLQELISDTSSARLESGVQAGLQILSDIEAALAEAKTVPEIAQWIKTSNELRSQTAYRRTVVGVVGSTGAGKSSVINAVLDEEGLLPTNFMRACTAVVTEVAYNPSDRIDEKYRAEIHFISREEWINELRILLSDMTQASDPLGTDEPSSESDAGVAFHKIRSVYPFLAKDEIRKGKFDPCELTAHHTVKGLLGSVQHIKSPTAQEFLALLKKFIDSKEKTPGRGKDPDAMEYWPLIKVVKVFVRSPILASGLVLVDLPGVQDSNAARSAVASKYIEQCTGLWVVAPITRAVDDKSAQTLLGDSFKRQLQFDGAYSRVTVVCSKADDLSVTEALKLIPEGERAHQLHAREQLLQTEREKLQEEVNELKHRNSEIDSQISQLLTYIVSLRTALDRSDGRENLLVSPGGTRKRSSRRAKSGALKRLRLQSSDGTSTEDTHSDQEESTETEPEMEQISRDVAAQRLREADEQLSAAHAEKKALKKPLASQRKALRELKADLKSLNSEIKHACVKWRNDRTRPLIQFQFAEGIREMDLDNAAEENENSDSSQVRRNYDDIARKLPVFCVSSKAYQKMSGRLKIDDQVAGFPGLEDTEIPALQKHAMETADETRSATCRRFLTDLRNFLTSVHLQVVLSDQPTKLADDMREAELRYLEKAMDGLRKDLNSALTQAFSVCREVVDCCIFRRSNMAAKVAEDAAIATVNSWICPATDGGLAYQTFRATCVRDGAFTGARGAMDFNAALAKPFLKHLSGSWEYVFESYFPELIEKLVARFGQALSAFRLQMDKRPELRKIPSFALAIHRVKILENNLSDMANLMEVVKTGQKKANRLIVPALTEAMAVAYGHCAGESGTGCYKRIKAYMLDHVERNQGTMFRAAARKMESALLSTVDDFEAEVKAEASRIVLLIQTDFRAVVAHQDIFKALSTARDDVRNLLAQVDGRFEQILKMQVTQAPPPVTIKQEMPSETSDSASD</sequence>
<dbReference type="AlphaFoldDB" id="G2RAC1"/>
<feature type="compositionally biased region" description="Basic residues" evidence="2">
    <location>
        <begin position="412"/>
        <end position="429"/>
    </location>
</feature>
<dbReference type="InterPro" id="IPR045063">
    <property type="entry name" value="Dynamin_N"/>
</dbReference>
<feature type="region of interest" description="Disordered" evidence="2">
    <location>
        <begin position="402"/>
        <end position="489"/>
    </location>
</feature>
<dbReference type="SUPFAM" id="SSF52540">
    <property type="entry name" value="P-loop containing nucleoside triphosphate hydrolases"/>
    <property type="match status" value="1"/>
</dbReference>
<evidence type="ECO:0000313" key="6">
    <source>
        <dbReference type="Proteomes" id="UP000008181"/>
    </source>
</evidence>
<accession>G2RAC1</accession>
<feature type="domain" description="DUF7605" evidence="4">
    <location>
        <begin position="716"/>
        <end position="872"/>
    </location>
</feature>
<dbReference type="OrthoDB" id="3598281at2759"/>
<dbReference type="InterPro" id="IPR056024">
    <property type="entry name" value="DUF7605"/>
</dbReference>
<feature type="compositionally biased region" description="Polar residues" evidence="2">
    <location>
        <begin position="967"/>
        <end position="976"/>
    </location>
</feature>
<dbReference type="PANTHER" id="PTHR36681:SF3">
    <property type="entry name" value="NUCLEAR GTPASE, GERMINAL CENTER-ASSOCIATED, TANDEM DUPLICATE 3"/>
    <property type="match status" value="1"/>
</dbReference>
<evidence type="ECO:0000313" key="5">
    <source>
        <dbReference type="EMBL" id="AEO68853.1"/>
    </source>
</evidence>
<protein>
    <recommendedName>
        <fullName evidence="7">G domain-containing protein</fullName>
    </recommendedName>
</protein>
<keyword evidence="6" id="KW-1185">Reference proteome</keyword>
<dbReference type="KEGG" id="ttt:THITE_2054552"/>
<dbReference type="GeneID" id="11524379"/>
<dbReference type="PANTHER" id="PTHR36681">
    <property type="entry name" value="NUCLEAR GTPASE, GERMINAL CENTER-ASSOCIATED, TANDEM DUPLICATE 3"/>
    <property type="match status" value="1"/>
</dbReference>
<gene>
    <name evidence="5" type="ORF">THITE_2054552</name>
</gene>
<dbReference type="EMBL" id="CP003012">
    <property type="protein sequence ID" value="AEO68853.1"/>
    <property type="molecule type" value="Genomic_DNA"/>
</dbReference>
<feature type="compositionally biased region" description="Acidic residues" evidence="2">
    <location>
        <begin position="446"/>
        <end position="455"/>
    </location>
</feature>
<evidence type="ECO:0000259" key="4">
    <source>
        <dbReference type="Pfam" id="PF24564"/>
    </source>
</evidence>
<organism evidence="5 6">
    <name type="scientific">Thermothielavioides terrestris (strain ATCC 38088 / NRRL 8126)</name>
    <name type="common">Thielavia terrestris</name>
    <dbReference type="NCBI Taxonomy" id="578455"/>
    <lineage>
        <taxon>Eukaryota</taxon>
        <taxon>Fungi</taxon>
        <taxon>Dikarya</taxon>
        <taxon>Ascomycota</taxon>
        <taxon>Pezizomycotina</taxon>
        <taxon>Sordariomycetes</taxon>
        <taxon>Sordariomycetidae</taxon>
        <taxon>Sordariales</taxon>
        <taxon>Chaetomiaceae</taxon>
        <taxon>Thermothielavioides</taxon>
        <taxon>Thermothielavioides terrestris</taxon>
    </lineage>
</organism>
<dbReference type="Gene3D" id="3.40.50.300">
    <property type="entry name" value="P-loop containing nucleotide triphosphate hydrolases"/>
    <property type="match status" value="2"/>
</dbReference>
<feature type="coiled-coil region" evidence="1">
    <location>
        <begin position="347"/>
        <end position="381"/>
    </location>
</feature>
<dbReference type="Proteomes" id="UP000008181">
    <property type="component" value="Chromosome 4"/>
</dbReference>
<evidence type="ECO:0000256" key="1">
    <source>
        <dbReference type="SAM" id="Coils"/>
    </source>
</evidence>
<reference evidence="5 6" key="1">
    <citation type="journal article" date="2011" name="Nat. Biotechnol.">
        <title>Comparative genomic analysis of the thermophilic biomass-degrading fungi Myceliophthora thermophila and Thielavia terrestris.</title>
        <authorList>
            <person name="Berka R.M."/>
            <person name="Grigoriev I.V."/>
            <person name="Otillar R."/>
            <person name="Salamov A."/>
            <person name="Grimwood J."/>
            <person name="Reid I."/>
            <person name="Ishmael N."/>
            <person name="John T."/>
            <person name="Darmond C."/>
            <person name="Moisan M.-C."/>
            <person name="Henrissat B."/>
            <person name="Coutinho P.M."/>
            <person name="Lombard V."/>
            <person name="Natvig D.O."/>
            <person name="Lindquist E."/>
            <person name="Schmutz J."/>
            <person name="Lucas S."/>
            <person name="Harris P."/>
            <person name="Powlowski J."/>
            <person name="Bellemare A."/>
            <person name="Taylor D."/>
            <person name="Butler G."/>
            <person name="de Vries R.P."/>
            <person name="Allijn I.E."/>
            <person name="van den Brink J."/>
            <person name="Ushinsky S."/>
            <person name="Storms R."/>
            <person name="Powell A.J."/>
            <person name="Paulsen I.T."/>
            <person name="Elbourne L.D.H."/>
            <person name="Baker S.E."/>
            <person name="Magnuson J."/>
            <person name="LaBoissiere S."/>
            <person name="Clutterbuck A.J."/>
            <person name="Martinez D."/>
            <person name="Wogulis M."/>
            <person name="de Leon A.L."/>
            <person name="Rey M.W."/>
            <person name="Tsang A."/>
        </authorList>
    </citation>
    <scope>NUCLEOTIDE SEQUENCE [LARGE SCALE GENOMIC DNA]</scope>
    <source>
        <strain evidence="6">ATCC 38088 / NRRL 8126</strain>
    </source>
</reference>
<dbReference type="HOGENOM" id="CLU_005249_4_1_1"/>
<dbReference type="Pfam" id="PF24564">
    <property type="entry name" value="DUF7605"/>
    <property type="match status" value="1"/>
</dbReference>
<feature type="region of interest" description="Disordered" evidence="2">
    <location>
        <begin position="956"/>
        <end position="976"/>
    </location>
</feature>
<dbReference type="InterPro" id="IPR027417">
    <property type="entry name" value="P-loop_NTPase"/>
</dbReference>
<dbReference type="eggNOG" id="ENOG502QU12">
    <property type="taxonomic scope" value="Eukaryota"/>
</dbReference>
<feature type="domain" description="Dynamin N-terminal" evidence="3">
    <location>
        <begin position="66"/>
        <end position="304"/>
    </location>
</feature>
<proteinExistence type="predicted"/>
<keyword evidence="1" id="KW-0175">Coiled coil</keyword>
<dbReference type="Pfam" id="PF00350">
    <property type="entry name" value="Dynamin_N"/>
    <property type="match status" value="1"/>
</dbReference>
<evidence type="ECO:0000256" key="2">
    <source>
        <dbReference type="SAM" id="MobiDB-lite"/>
    </source>
</evidence>
<evidence type="ECO:0000259" key="3">
    <source>
        <dbReference type="Pfam" id="PF00350"/>
    </source>
</evidence>
<name>G2RAC1_THETT</name>
<dbReference type="RefSeq" id="XP_003655189.1">
    <property type="nucleotide sequence ID" value="XM_003655141.1"/>
</dbReference>